<dbReference type="SUPFAM" id="SSF53223">
    <property type="entry name" value="Aminoacid dehydrogenase-like, N-terminal domain"/>
    <property type="match status" value="1"/>
</dbReference>
<evidence type="ECO:0000256" key="2">
    <source>
        <dbReference type="ARBA" id="ARBA00001946"/>
    </source>
</evidence>
<evidence type="ECO:0000256" key="5">
    <source>
        <dbReference type="ARBA" id="ARBA00022723"/>
    </source>
</evidence>
<dbReference type="InterPro" id="IPR002505">
    <property type="entry name" value="PTA_PTB"/>
</dbReference>
<dbReference type="InterPro" id="IPR051674">
    <property type="entry name" value="Malate_Decarboxylase"/>
</dbReference>
<dbReference type="AlphaFoldDB" id="A0A1G6M130"/>
<dbReference type="Gene3D" id="3.40.50.10750">
    <property type="entry name" value="Isocitrate/Isopropylmalate dehydrogenase-like"/>
    <property type="match status" value="1"/>
</dbReference>
<proteinExistence type="inferred from homology"/>
<dbReference type="SUPFAM" id="SSF51735">
    <property type="entry name" value="NAD(P)-binding Rossmann-fold domains"/>
    <property type="match status" value="1"/>
</dbReference>
<comment type="cofactor">
    <cofactor evidence="2">
        <name>Mg(2+)</name>
        <dbReference type="ChEBI" id="CHEBI:18420"/>
    </cofactor>
</comment>
<reference evidence="13 14" key="1">
    <citation type="submission" date="2016-09" db="EMBL/GenBank/DDBJ databases">
        <authorList>
            <person name="Capua I."/>
            <person name="De Benedictis P."/>
            <person name="Joannis T."/>
            <person name="Lombin L.H."/>
            <person name="Cattoli G."/>
        </authorList>
    </citation>
    <scope>NUCLEOTIDE SEQUENCE [LARGE SCALE GENOMIC DNA]</scope>
    <source>
        <strain evidence="13 14">A7P-90m</strain>
    </source>
</reference>
<feature type="binding site" evidence="10">
    <location>
        <position position="162"/>
    </location>
    <ligand>
        <name>a divalent metal cation</name>
        <dbReference type="ChEBI" id="CHEBI:60240"/>
    </ligand>
</feature>
<dbReference type="Gene3D" id="3.40.50.10950">
    <property type="match status" value="1"/>
</dbReference>
<evidence type="ECO:0000313" key="14">
    <source>
        <dbReference type="Proteomes" id="UP000199452"/>
    </source>
</evidence>
<keyword evidence="5 9" id="KW-0479">Metal-binding</keyword>
<dbReference type="GO" id="GO:0051287">
    <property type="term" value="F:NAD binding"/>
    <property type="evidence" value="ECO:0007669"/>
    <property type="project" value="InterPro"/>
</dbReference>
<dbReference type="RefSeq" id="WP_092438483.1">
    <property type="nucleotide sequence ID" value="NZ_FMYP01000033.1"/>
</dbReference>
<name>A0A1G6M130_9BACT</name>
<dbReference type="InterPro" id="IPR045213">
    <property type="entry name" value="Malic_NAD-bd_bact_type"/>
</dbReference>
<sequence>MEEGLKREALDYHAQGRPGKIEVVPTKPNSSQKDLSLAYSPGVAAPCLEIEKNPEDAYKYTAKGNLVAVISNGTAVLGLGDIGALAGKPVMEGKGLLFKTFADIDVFDIEVDTHDIDKFVETVRLIAPTFGGINLEDIKAPECFEIEERLKKLLDIPVMHDDQHGTAIISSAALLNALTINGKKIEDLIVVVNGAGAAAVACAKLYFALGIRAENLVMCDSKGAISTRRKDINSIKAQFATQRTVDTLEEAMVGADMFLGLSAANVLTTEMVQSMAKEPIVFALANPDPEIAYDLAMKARPDIIFATGRSDYPNQVNNVLGFPYIFRGALDVRAKTINEEMKVAAVRALASLAKEVVPDIVANAYNKKTLAFGRDYLIPTPLDPRLISTISVAVAQAAVKSGVARKTIEDWDAYKTELEQRLGYDNAIIRTVRDRTRNSGKRIVFAEGGRLKVLQAAQQILQEGIATPILLGSAEKIRKISLDNNIDLNGATIIEFYGDAEACRREVFAKLFFEKRKRKGITYQEAIDSMYDRNQFGIMMVEVGDADAFISGYSSKYSTTIKPALQIVGTDNPGNHIAGMYMVMTKQGPIFLADTTVNDQPNAETLVATTLLVDRAVRRFNIEPVIAMVSYSNFGSVPTGQPEISRRAVEILHANHPEIIVDGEVQANFALNKKIRMEKFPFSKWGEKRVNTLVFPDLASGNISYKLLQELGGFEVVGPILVGIAKPVHVVPIESSVREIVNMATIAVFDSICTLEGNCGCE</sequence>
<evidence type="ECO:0000313" key="13">
    <source>
        <dbReference type="EMBL" id="SDC48695.1"/>
    </source>
</evidence>
<dbReference type="Pfam" id="PF03949">
    <property type="entry name" value="Malic_M"/>
    <property type="match status" value="1"/>
</dbReference>
<dbReference type="GO" id="GO:0006108">
    <property type="term" value="P:malate metabolic process"/>
    <property type="evidence" value="ECO:0007669"/>
    <property type="project" value="InterPro"/>
</dbReference>
<feature type="binding site" evidence="10">
    <location>
        <begin position="76"/>
        <end position="83"/>
    </location>
    <ligand>
        <name>NADP(+)</name>
        <dbReference type="ChEBI" id="CHEBI:58349"/>
    </ligand>
</feature>
<comment type="cofactor">
    <cofactor evidence="1">
        <name>Mn(2+)</name>
        <dbReference type="ChEBI" id="CHEBI:29035"/>
    </cofactor>
</comment>
<dbReference type="Pfam" id="PF01515">
    <property type="entry name" value="PTA_PTB"/>
    <property type="match status" value="1"/>
</dbReference>
<protein>
    <submittedName>
        <fullName evidence="13">Allosteric NADP-dependent malic enzyme</fullName>
    </submittedName>
</protein>
<comment type="similarity">
    <text evidence="3">In the N-terminal section; belongs to the malic enzymes family.</text>
</comment>
<keyword evidence="10" id="KW-0521">NADP</keyword>
<evidence type="ECO:0000256" key="8">
    <source>
        <dbReference type="PIRSR" id="PIRSR036684-1"/>
    </source>
</evidence>
<dbReference type="FunFam" id="3.40.50.10380:FF:000003">
    <property type="entry name" value="NADP-dependent malic enzyme"/>
    <property type="match status" value="1"/>
</dbReference>
<dbReference type="GO" id="GO:0046872">
    <property type="term" value="F:metal ion binding"/>
    <property type="evidence" value="ECO:0007669"/>
    <property type="project" value="UniProtKB-KW"/>
</dbReference>
<dbReference type="PANTHER" id="PTHR43237">
    <property type="entry name" value="NADP-DEPENDENT MALIC ENZYME"/>
    <property type="match status" value="1"/>
</dbReference>
<dbReference type="InterPro" id="IPR046346">
    <property type="entry name" value="Aminoacid_DH-like_N_sf"/>
</dbReference>
<dbReference type="InterPro" id="IPR012301">
    <property type="entry name" value="Malic_N_dom"/>
</dbReference>
<evidence type="ECO:0000256" key="1">
    <source>
        <dbReference type="ARBA" id="ARBA00001936"/>
    </source>
</evidence>
<feature type="binding site" evidence="9">
    <location>
        <position position="136"/>
    </location>
    <ligand>
        <name>a divalent metal cation</name>
        <dbReference type="ChEBI" id="CHEBI:60240"/>
    </ligand>
</feature>
<evidence type="ECO:0000259" key="12">
    <source>
        <dbReference type="SMART" id="SM01274"/>
    </source>
</evidence>
<dbReference type="PIRSF" id="PIRSF036684">
    <property type="entry name" value="ME_PTA"/>
    <property type="match status" value="1"/>
</dbReference>
<dbReference type="InterPro" id="IPR042113">
    <property type="entry name" value="P_AcTrfase_dom1"/>
</dbReference>
<dbReference type="SMART" id="SM01274">
    <property type="entry name" value="malic"/>
    <property type="match status" value="1"/>
</dbReference>
<dbReference type="PANTHER" id="PTHR43237:SF4">
    <property type="entry name" value="NADP-DEPENDENT MALIC ENZYME"/>
    <property type="match status" value="1"/>
</dbReference>
<feature type="domain" description="Malic enzyme N-terminal" evidence="12">
    <location>
        <begin position="18"/>
        <end position="151"/>
    </location>
</feature>
<keyword evidence="7" id="KW-0511">Multifunctional enzyme</keyword>
<keyword evidence="14" id="KW-1185">Reference proteome</keyword>
<dbReference type="FunFam" id="3.40.50.720:FF:000095">
    <property type="entry name" value="NADP-dependent malic enzyme"/>
    <property type="match status" value="1"/>
</dbReference>
<feature type="domain" description="Malic enzyme NAD-binding" evidence="11">
    <location>
        <begin position="163"/>
        <end position="399"/>
    </location>
</feature>
<dbReference type="Proteomes" id="UP000199452">
    <property type="component" value="Unassembled WGS sequence"/>
</dbReference>
<evidence type="ECO:0000259" key="11">
    <source>
        <dbReference type="SMART" id="SM00919"/>
    </source>
</evidence>
<dbReference type="InterPro" id="IPR036291">
    <property type="entry name" value="NAD(P)-bd_dom_sf"/>
</dbReference>
<dbReference type="EMBL" id="FMYP01000033">
    <property type="protein sequence ID" value="SDC48695.1"/>
    <property type="molecule type" value="Genomic_DNA"/>
</dbReference>
<dbReference type="GO" id="GO:0016746">
    <property type="term" value="F:acyltransferase activity"/>
    <property type="evidence" value="ECO:0007669"/>
    <property type="project" value="InterPro"/>
</dbReference>
<keyword evidence="6" id="KW-0560">Oxidoreductase</keyword>
<dbReference type="InterPro" id="IPR037062">
    <property type="entry name" value="Malic_N_dom_sf"/>
</dbReference>
<dbReference type="Gene3D" id="3.40.50.720">
    <property type="entry name" value="NAD(P)-binding Rossmann-like Domain"/>
    <property type="match status" value="1"/>
</dbReference>
<accession>A0A1G6M130</accession>
<dbReference type="InterPro" id="IPR012188">
    <property type="entry name" value="ME_PTA"/>
</dbReference>
<dbReference type="GO" id="GO:0004470">
    <property type="term" value="F:malic enzyme activity"/>
    <property type="evidence" value="ECO:0007669"/>
    <property type="project" value="InterPro"/>
</dbReference>
<evidence type="ECO:0000256" key="10">
    <source>
        <dbReference type="PIRSR" id="PIRSR036684-3"/>
    </source>
</evidence>
<organism evidence="13 14">
    <name type="scientific">Williamwhitmania taraxaci</name>
    <dbReference type="NCBI Taxonomy" id="1640674"/>
    <lineage>
        <taxon>Bacteria</taxon>
        <taxon>Pseudomonadati</taxon>
        <taxon>Bacteroidota</taxon>
        <taxon>Bacteroidia</taxon>
        <taxon>Bacteroidales</taxon>
        <taxon>Williamwhitmaniaceae</taxon>
        <taxon>Williamwhitmania</taxon>
    </lineage>
</organism>
<dbReference type="STRING" id="1640674.SAMN05216323_103337"/>
<comment type="similarity">
    <text evidence="4">In the C-terminal section; belongs to the phosphate acetyltransferase and butyryltransferase family.</text>
</comment>
<dbReference type="InterPro" id="IPR012302">
    <property type="entry name" value="Malic_NAD-bd"/>
</dbReference>
<dbReference type="SUPFAM" id="SSF53659">
    <property type="entry name" value="Isocitrate/Isopropylmalate dehydrogenase-like"/>
    <property type="match status" value="1"/>
</dbReference>
<dbReference type="SMART" id="SM00919">
    <property type="entry name" value="Malic_M"/>
    <property type="match status" value="1"/>
</dbReference>
<feature type="binding site" evidence="10">
    <location>
        <position position="286"/>
    </location>
    <ligand>
        <name>a divalent metal cation</name>
        <dbReference type="ChEBI" id="CHEBI:60240"/>
    </ligand>
</feature>
<evidence type="ECO:0000256" key="3">
    <source>
        <dbReference type="ARBA" id="ARBA00007686"/>
    </source>
</evidence>
<gene>
    <name evidence="13" type="ORF">SAMN05216323_103337</name>
</gene>
<feature type="active site" description="Proton acceptor" evidence="8">
    <location>
        <position position="94"/>
    </location>
</feature>
<dbReference type="Gene3D" id="3.40.50.10380">
    <property type="entry name" value="Malic enzyme, N-terminal domain"/>
    <property type="match status" value="1"/>
</dbReference>
<evidence type="ECO:0000256" key="4">
    <source>
        <dbReference type="ARBA" id="ARBA00008756"/>
    </source>
</evidence>
<feature type="binding site" evidence="9">
    <location>
        <position position="137"/>
    </location>
    <ligand>
        <name>a divalent metal cation</name>
        <dbReference type="ChEBI" id="CHEBI:60240"/>
    </ligand>
</feature>
<evidence type="ECO:0000256" key="7">
    <source>
        <dbReference type="ARBA" id="ARBA00023268"/>
    </source>
</evidence>
<evidence type="ECO:0000256" key="9">
    <source>
        <dbReference type="PIRSR" id="PIRSR036684-2"/>
    </source>
</evidence>
<dbReference type="GO" id="GO:0016616">
    <property type="term" value="F:oxidoreductase activity, acting on the CH-OH group of donors, NAD or NADP as acceptor"/>
    <property type="evidence" value="ECO:0007669"/>
    <property type="project" value="InterPro"/>
</dbReference>
<dbReference type="OrthoDB" id="9805787at2"/>
<dbReference type="CDD" id="cd05311">
    <property type="entry name" value="NAD_bind_2_malic_enz"/>
    <property type="match status" value="1"/>
</dbReference>
<dbReference type="InterPro" id="IPR042112">
    <property type="entry name" value="P_AcTrfase_dom2"/>
</dbReference>
<dbReference type="Pfam" id="PF00390">
    <property type="entry name" value="malic"/>
    <property type="match status" value="1"/>
</dbReference>
<evidence type="ECO:0000256" key="6">
    <source>
        <dbReference type="ARBA" id="ARBA00023002"/>
    </source>
</evidence>